<feature type="region of interest" description="Disordered" evidence="1">
    <location>
        <begin position="285"/>
        <end position="309"/>
    </location>
</feature>
<evidence type="ECO:0000313" key="2">
    <source>
        <dbReference type="EMBL" id="KAG8230548.1"/>
    </source>
</evidence>
<keyword evidence="3" id="KW-1185">Reference proteome</keyword>
<dbReference type="GO" id="GO:0007035">
    <property type="term" value="P:vacuolar acidification"/>
    <property type="evidence" value="ECO:0007669"/>
    <property type="project" value="TreeGrafter"/>
</dbReference>
<dbReference type="AlphaFoldDB" id="A0A8K0KDU0"/>
<evidence type="ECO:0000313" key="3">
    <source>
        <dbReference type="Proteomes" id="UP000792457"/>
    </source>
</evidence>
<proteinExistence type="predicted"/>
<dbReference type="PANTHER" id="PTHR13950:SF9">
    <property type="entry name" value="RABCONNECTIN-3A"/>
    <property type="match status" value="1"/>
</dbReference>
<feature type="compositionally biased region" description="Gly residues" evidence="1">
    <location>
        <begin position="414"/>
        <end position="432"/>
    </location>
</feature>
<feature type="compositionally biased region" description="Acidic residues" evidence="1">
    <location>
        <begin position="89"/>
        <end position="105"/>
    </location>
</feature>
<gene>
    <name evidence="2" type="ORF">J437_LFUL008371</name>
</gene>
<dbReference type="PANTHER" id="PTHR13950">
    <property type="entry name" value="RABCONNECTIN-RELATED"/>
    <property type="match status" value="1"/>
</dbReference>
<comment type="caution">
    <text evidence="2">The sequence shown here is derived from an EMBL/GenBank/DDBJ whole genome shotgun (WGS) entry which is preliminary data.</text>
</comment>
<protein>
    <submittedName>
        <fullName evidence="2">Uncharacterized protein</fullName>
    </submittedName>
</protein>
<name>A0A8K0KDU0_LADFU</name>
<feature type="compositionally biased region" description="Low complexity" evidence="1">
    <location>
        <begin position="396"/>
        <end position="413"/>
    </location>
</feature>
<accession>A0A8K0KDU0</accession>
<evidence type="ECO:0000256" key="1">
    <source>
        <dbReference type="SAM" id="MobiDB-lite"/>
    </source>
</evidence>
<sequence length="432" mass="46866">MGVGEGVWNTVTTSLSKQRVRLNMRLLGQPGSQPGGTPQPLNMKEDRPTYREQFVPPEMSMVSYFLLKPAIPNDDAYVDYDSADSQISDGEDGDRDDDEEEEDVFEGSAATLRARTSIKENTEHSNPSSYSWCVLRLAIVRLIQHQLHEFLSVAGIELQELPVCSPLVHGVLRVVGQWQDMLRDDLEARGPPPQDYIPGCYVDSGTNTGPAIHKYRSLLDRYNTPFNSRLPSAAPARRLWSYLVRQEEVQDIFIRAVFGKKRSMLAVLNGGGGLGVGGIGDIQDSKDSTGVSSGMSGAASDVQGPSSMSLPEPVRIIHKEQDSITAFCLNEVSSGFLALATPREVQEMDISLLLELPSWLEDECEFDILNLTKEPDSMPSSSFLVIQTAQDRPLTSQSVAVSSNQSSASTAYGSGSGSGTTTGGQTGRGATV</sequence>
<organism evidence="2 3">
    <name type="scientific">Ladona fulva</name>
    <name type="common">Scarce chaser dragonfly</name>
    <name type="synonym">Libellula fulva</name>
    <dbReference type="NCBI Taxonomy" id="123851"/>
    <lineage>
        <taxon>Eukaryota</taxon>
        <taxon>Metazoa</taxon>
        <taxon>Ecdysozoa</taxon>
        <taxon>Arthropoda</taxon>
        <taxon>Hexapoda</taxon>
        <taxon>Insecta</taxon>
        <taxon>Pterygota</taxon>
        <taxon>Palaeoptera</taxon>
        <taxon>Odonata</taxon>
        <taxon>Epiprocta</taxon>
        <taxon>Anisoptera</taxon>
        <taxon>Libelluloidea</taxon>
        <taxon>Libellulidae</taxon>
        <taxon>Ladona</taxon>
    </lineage>
</organism>
<reference evidence="2" key="2">
    <citation type="submission" date="2017-10" db="EMBL/GenBank/DDBJ databases">
        <title>Ladona fulva Genome sequencing and assembly.</title>
        <authorList>
            <person name="Murali S."/>
            <person name="Richards S."/>
            <person name="Bandaranaike D."/>
            <person name="Bellair M."/>
            <person name="Blankenburg K."/>
            <person name="Chao H."/>
            <person name="Dinh H."/>
            <person name="Doddapaneni H."/>
            <person name="Dugan-Rocha S."/>
            <person name="Elkadiri S."/>
            <person name="Gnanaolivu R."/>
            <person name="Hernandez B."/>
            <person name="Skinner E."/>
            <person name="Javaid M."/>
            <person name="Lee S."/>
            <person name="Li M."/>
            <person name="Ming W."/>
            <person name="Munidasa M."/>
            <person name="Muniz J."/>
            <person name="Nguyen L."/>
            <person name="Hughes D."/>
            <person name="Osuji N."/>
            <person name="Pu L.-L."/>
            <person name="Puazo M."/>
            <person name="Qu C."/>
            <person name="Quiroz J."/>
            <person name="Raj R."/>
            <person name="Weissenberger G."/>
            <person name="Xin Y."/>
            <person name="Zou X."/>
            <person name="Han Y."/>
            <person name="Worley K."/>
            <person name="Muzny D."/>
            <person name="Gibbs R."/>
        </authorList>
    </citation>
    <scope>NUCLEOTIDE SEQUENCE</scope>
    <source>
        <strain evidence="2">Sampled in the wild</strain>
    </source>
</reference>
<dbReference type="GO" id="GO:0043291">
    <property type="term" value="C:RAVE complex"/>
    <property type="evidence" value="ECO:0007669"/>
    <property type="project" value="TreeGrafter"/>
</dbReference>
<dbReference type="Proteomes" id="UP000792457">
    <property type="component" value="Unassembled WGS sequence"/>
</dbReference>
<dbReference type="InterPro" id="IPR052208">
    <property type="entry name" value="DmX-like/RAVE_component"/>
</dbReference>
<feature type="non-terminal residue" evidence="2">
    <location>
        <position position="1"/>
    </location>
</feature>
<dbReference type="OrthoDB" id="8063080at2759"/>
<feature type="region of interest" description="Disordered" evidence="1">
    <location>
        <begin position="396"/>
        <end position="432"/>
    </location>
</feature>
<dbReference type="EMBL" id="KZ308494">
    <property type="protein sequence ID" value="KAG8230548.1"/>
    <property type="molecule type" value="Genomic_DNA"/>
</dbReference>
<feature type="region of interest" description="Disordered" evidence="1">
    <location>
        <begin position="78"/>
        <end position="106"/>
    </location>
</feature>
<reference evidence="2" key="1">
    <citation type="submission" date="2013-04" db="EMBL/GenBank/DDBJ databases">
        <authorList>
            <person name="Qu J."/>
            <person name="Murali S.C."/>
            <person name="Bandaranaike D."/>
            <person name="Bellair M."/>
            <person name="Blankenburg K."/>
            <person name="Chao H."/>
            <person name="Dinh H."/>
            <person name="Doddapaneni H."/>
            <person name="Downs B."/>
            <person name="Dugan-Rocha S."/>
            <person name="Elkadiri S."/>
            <person name="Gnanaolivu R.D."/>
            <person name="Hernandez B."/>
            <person name="Javaid M."/>
            <person name="Jayaseelan J.C."/>
            <person name="Lee S."/>
            <person name="Li M."/>
            <person name="Ming W."/>
            <person name="Munidasa M."/>
            <person name="Muniz J."/>
            <person name="Nguyen L."/>
            <person name="Ongeri F."/>
            <person name="Osuji N."/>
            <person name="Pu L.-L."/>
            <person name="Puazo M."/>
            <person name="Qu C."/>
            <person name="Quiroz J."/>
            <person name="Raj R."/>
            <person name="Weissenberger G."/>
            <person name="Xin Y."/>
            <person name="Zou X."/>
            <person name="Han Y."/>
            <person name="Richards S."/>
            <person name="Worley K."/>
            <person name="Muzny D."/>
            <person name="Gibbs R."/>
        </authorList>
    </citation>
    <scope>NUCLEOTIDE SEQUENCE</scope>
    <source>
        <strain evidence="2">Sampled in the wild</strain>
    </source>
</reference>